<dbReference type="InterPro" id="IPR002645">
    <property type="entry name" value="STAS_dom"/>
</dbReference>
<dbReference type="CDD" id="cd07042">
    <property type="entry name" value="STAS_SulP_like_sulfate_transporter"/>
    <property type="match status" value="1"/>
</dbReference>
<name>M2PQ37_CERS8</name>
<evidence type="ECO:0000256" key="6">
    <source>
        <dbReference type="ARBA" id="ARBA00023136"/>
    </source>
</evidence>
<keyword evidence="12" id="KW-1185">Reference proteome</keyword>
<dbReference type="Proteomes" id="UP000016930">
    <property type="component" value="Unassembled WGS sequence"/>
</dbReference>
<evidence type="ECO:0000256" key="8">
    <source>
        <dbReference type="SAM" id="MobiDB-lite"/>
    </source>
</evidence>
<keyword evidence="5 9" id="KW-1133">Transmembrane helix</keyword>
<protein>
    <recommendedName>
        <fullName evidence="10">STAS domain-containing protein</fullName>
    </recommendedName>
</protein>
<dbReference type="OrthoDB" id="288203at2759"/>
<feature type="region of interest" description="Disordered" evidence="8">
    <location>
        <begin position="564"/>
        <end position="587"/>
    </location>
</feature>
<dbReference type="GO" id="GO:0016020">
    <property type="term" value="C:membrane"/>
    <property type="evidence" value="ECO:0007669"/>
    <property type="project" value="UniProtKB-SubCell"/>
</dbReference>
<dbReference type="NCBIfam" id="TIGR00815">
    <property type="entry name" value="sulP"/>
    <property type="match status" value="1"/>
</dbReference>
<dbReference type="GO" id="GO:1902434">
    <property type="term" value="P:sulfate import across plasma membrane"/>
    <property type="evidence" value="ECO:0007669"/>
    <property type="project" value="UniProtKB-ARBA"/>
</dbReference>
<keyword evidence="3" id="KW-0813">Transport</keyword>
<dbReference type="HOGENOM" id="CLU_003182_8_0_1"/>
<dbReference type="STRING" id="914234.M2PQ37"/>
<dbReference type="FunFam" id="3.30.750.24:FF:000046">
    <property type="entry name" value="Solute carrier family 26 (Sodium-independent sulfate anion transporter), member 11"/>
    <property type="match status" value="1"/>
</dbReference>
<evidence type="ECO:0000313" key="11">
    <source>
        <dbReference type="EMBL" id="EMD38654.1"/>
    </source>
</evidence>
<feature type="transmembrane region" description="Helical" evidence="9">
    <location>
        <begin position="443"/>
        <end position="465"/>
    </location>
</feature>
<evidence type="ECO:0000256" key="3">
    <source>
        <dbReference type="ARBA" id="ARBA00022448"/>
    </source>
</evidence>
<evidence type="ECO:0000256" key="2">
    <source>
        <dbReference type="ARBA" id="ARBA00008692"/>
    </source>
</evidence>
<dbReference type="InterPro" id="IPR036513">
    <property type="entry name" value="STAS_dom_sf"/>
</dbReference>
<feature type="transmembrane region" description="Helical" evidence="9">
    <location>
        <begin position="395"/>
        <end position="411"/>
    </location>
</feature>
<proteinExistence type="inferred from homology"/>
<comment type="function">
    <text evidence="7">High affinity uptake of sulfate into the cell.</text>
</comment>
<evidence type="ECO:0000256" key="4">
    <source>
        <dbReference type="ARBA" id="ARBA00022692"/>
    </source>
</evidence>
<feature type="transmembrane region" description="Helical" evidence="9">
    <location>
        <begin position="258"/>
        <end position="283"/>
    </location>
</feature>
<feature type="transmembrane region" description="Helical" evidence="9">
    <location>
        <begin position="96"/>
        <end position="114"/>
    </location>
</feature>
<dbReference type="PROSITE" id="PS50801">
    <property type="entry name" value="STAS"/>
    <property type="match status" value="1"/>
</dbReference>
<dbReference type="PANTHER" id="PTHR11814">
    <property type="entry name" value="SULFATE TRANSPORTER"/>
    <property type="match status" value="1"/>
</dbReference>
<keyword evidence="4 9" id="KW-0812">Transmembrane</keyword>
<dbReference type="Pfam" id="PF00916">
    <property type="entry name" value="Sulfate_transp"/>
    <property type="match status" value="1"/>
</dbReference>
<dbReference type="Gene3D" id="3.30.750.24">
    <property type="entry name" value="STAS domain"/>
    <property type="match status" value="1"/>
</dbReference>
<evidence type="ECO:0000256" key="1">
    <source>
        <dbReference type="ARBA" id="ARBA00004141"/>
    </source>
</evidence>
<feature type="compositionally biased region" description="Basic and acidic residues" evidence="8">
    <location>
        <begin position="564"/>
        <end position="577"/>
    </location>
</feature>
<dbReference type="EMBL" id="KB445795">
    <property type="protein sequence ID" value="EMD38654.1"/>
    <property type="molecule type" value="Genomic_DNA"/>
</dbReference>
<dbReference type="AlphaFoldDB" id="M2PQ37"/>
<feature type="transmembrane region" description="Helical" evidence="9">
    <location>
        <begin position="230"/>
        <end position="246"/>
    </location>
</feature>
<reference evidence="11 12" key="1">
    <citation type="journal article" date="2012" name="Proc. Natl. Acad. Sci. U.S.A.">
        <title>Comparative genomics of Ceriporiopsis subvermispora and Phanerochaete chrysosporium provide insight into selective ligninolysis.</title>
        <authorList>
            <person name="Fernandez-Fueyo E."/>
            <person name="Ruiz-Duenas F.J."/>
            <person name="Ferreira P."/>
            <person name="Floudas D."/>
            <person name="Hibbett D.S."/>
            <person name="Canessa P."/>
            <person name="Larrondo L.F."/>
            <person name="James T.Y."/>
            <person name="Seelenfreund D."/>
            <person name="Lobos S."/>
            <person name="Polanco R."/>
            <person name="Tello M."/>
            <person name="Honda Y."/>
            <person name="Watanabe T."/>
            <person name="Watanabe T."/>
            <person name="Ryu J.S."/>
            <person name="Kubicek C.P."/>
            <person name="Schmoll M."/>
            <person name="Gaskell J."/>
            <person name="Hammel K.E."/>
            <person name="St John F.J."/>
            <person name="Vanden Wymelenberg A."/>
            <person name="Sabat G."/>
            <person name="Splinter BonDurant S."/>
            <person name="Syed K."/>
            <person name="Yadav J.S."/>
            <person name="Doddapaneni H."/>
            <person name="Subramanian V."/>
            <person name="Lavin J.L."/>
            <person name="Oguiza J.A."/>
            <person name="Perez G."/>
            <person name="Pisabarro A.G."/>
            <person name="Ramirez L."/>
            <person name="Santoyo F."/>
            <person name="Master E."/>
            <person name="Coutinho P.M."/>
            <person name="Henrissat B."/>
            <person name="Lombard V."/>
            <person name="Magnuson J.K."/>
            <person name="Kuees U."/>
            <person name="Hori C."/>
            <person name="Igarashi K."/>
            <person name="Samejima M."/>
            <person name="Held B.W."/>
            <person name="Barry K.W."/>
            <person name="LaButti K.M."/>
            <person name="Lapidus A."/>
            <person name="Lindquist E.A."/>
            <person name="Lucas S.M."/>
            <person name="Riley R."/>
            <person name="Salamov A.A."/>
            <person name="Hoffmeister D."/>
            <person name="Schwenk D."/>
            <person name="Hadar Y."/>
            <person name="Yarden O."/>
            <person name="de Vries R.P."/>
            <person name="Wiebenga A."/>
            <person name="Stenlid J."/>
            <person name="Eastwood D."/>
            <person name="Grigoriev I.V."/>
            <person name="Berka R.M."/>
            <person name="Blanchette R.A."/>
            <person name="Kersten P."/>
            <person name="Martinez A.T."/>
            <person name="Vicuna R."/>
            <person name="Cullen D."/>
        </authorList>
    </citation>
    <scope>NUCLEOTIDE SEQUENCE [LARGE SCALE GENOMIC DNA]</scope>
    <source>
        <strain evidence="11 12">B</strain>
    </source>
</reference>
<evidence type="ECO:0000313" key="12">
    <source>
        <dbReference type="Proteomes" id="UP000016930"/>
    </source>
</evidence>
<comment type="similarity">
    <text evidence="2">Belongs to the SLC26A/SulP transporter (TC 2.A.53) family.</text>
</comment>
<dbReference type="PROSITE" id="PS01130">
    <property type="entry name" value="SLC26A"/>
    <property type="match status" value="1"/>
</dbReference>
<gene>
    <name evidence="11" type="ORF">CERSUDRAFT_105234</name>
</gene>
<dbReference type="SUPFAM" id="SSF52091">
    <property type="entry name" value="SpoIIaa-like"/>
    <property type="match status" value="1"/>
</dbReference>
<dbReference type="InterPro" id="IPR018045">
    <property type="entry name" value="S04_transporter_CS"/>
</dbReference>
<evidence type="ECO:0000256" key="7">
    <source>
        <dbReference type="ARBA" id="ARBA00054315"/>
    </source>
</evidence>
<feature type="transmembrane region" description="Helical" evidence="9">
    <location>
        <begin position="149"/>
        <end position="167"/>
    </location>
</feature>
<dbReference type="GO" id="GO:0008271">
    <property type="term" value="F:secondary active sulfate transmembrane transporter activity"/>
    <property type="evidence" value="ECO:0007669"/>
    <property type="project" value="InterPro"/>
</dbReference>
<organism evidence="11 12">
    <name type="scientific">Ceriporiopsis subvermispora (strain B)</name>
    <name type="common">White-rot fungus</name>
    <name type="synonym">Gelatoporia subvermispora</name>
    <dbReference type="NCBI Taxonomy" id="914234"/>
    <lineage>
        <taxon>Eukaryota</taxon>
        <taxon>Fungi</taxon>
        <taxon>Dikarya</taxon>
        <taxon>Basidiomycota</taxon>
        <taxon>Agaricomycotina</taxon>
        <taxon>Agaricomycetes</taxon>
        <taxon>Polyporales</taxon>
        <taxon>Gelatoporiaceae</taxon>
        <taxon>Gelatoporia</taxon>
    </lineage>
</organism>
<accession>M2PQ37</accession>
<comment type="subcellular location">
    <subcellularLocation>
        <location evidence="1">Membrane</location>
        <topology evidence="1">Multi-pass membrane protein</topology>
    </subcellularLocation>
</comment>
<sequence>MTVTVADLKKKGKEIIGHPDHGIATVSSKDWLRDVSKDPVAQVIDYLVSLFPISQWAGRYNLGWLSGDVIAGLTVGIVLVPQSMSYAQIATLPAEYGLYSAFVGVLIYCLFATSKDVSIGPVAVMSLTVSQIIKHVDDLHPGVWSGPQIGTTVAFICGFIVLGIGLLRLGWLVEFIPAPAVSGFMTGSALNIASGQLPGLLGITGFDTRAATYEVFINTLKGLGRMKKDAAFGIPALISLYIIRWACERLGKRYPSKARWFFFMSVFRNAFVIVVLTIAAWLYTRDKQDAQGKYPIKILETVPRGFKHLGQPDIDPKLITSLASELPVATIILLLEHIAISKSFGRVNGYKINPNQELIAIGVTNTIGTLFGAYPATGSFSRSALQSKSGSRTPAAGLFSALVVIVALYGLTSAFYWIPTAALSAVIIHAVADLVASPKHVYSFWRVSPIEFVIWLAGMLVTVFATIEDGIYTSICASLALLLIRLAKPRGQFLGKVRIRMDEQSREVFVPLKPNAGLMNPHVKVYPPSPGVVVYRFEESFLYPNSSLVNDAVVEYVKEQTRRGKDMSNVKAKDRPWNDPGGTEDEQDVSKPLLHAIVLDFSSVSHIDTTGIQALLDTRTEVERWADRPIEFHFASILSPWIRRALVAGGFGLGTPKAQLPQEVAPVTRFHDEAISDPEHSKEEELERNYKNDDIEVAIQSPVSSSSRSASISEFTFRDRSAGPDETAPLLDVRTPFFHLDIAAAVRAAESGVASKAVSIRSVILKD</sequence>
<feature type="transmembrane region" description="Helical" evidence="9">
    <location>
        <begin position="62"/>
        <end position="84"/>
    </location>
</feature>
<keyword evidence="6 9" id="KW-0472">Membrane</keyword>
<feature type="domain" description="STAS" evidence="10">
    <location>
        <begin position="530"/>
        <end position="678"/>
    </location>
</feature>
<dbReference type="InterPro" id="IPR001902">
    <property type="entry name" value="SLC26A/SulP_fam"/>
</dbReference>
<dbReference type="Pfam" id="PF01740">
    <property type="entry name" value="STAS"/>
    <property type="match status" value="1"/>
</dbReference>
<evidence type="ECO:0000256" key="5">
    <source>
        <dbReference type="ARBA" id="ARBA00022989"/>
    </source>
</evidence>
<dbReference type="InterPro" id="IPR011547">
    <property type="entry name" value="SLC26A/SulP_dom"/>
</dbReference>
<evidence type="ECO:0000259" key="10">
    <source>
        <dbReference type="PROSITE" id="PS50801"/>
    </source>
</evidence>
<evidence type="ECO:0000256" key="9">
    <source>
        <dbReference type="SAM" id="Phobius"/>
    </source>
</evidence>